<dbReference type="InterPro" id="IPR018807">
    <property type="entry name" value="YJL171C/Tos1_N"/>
</dbReference>
<evidence type="ECO:0000259" key="9">
    <source>
        <dbReference type="Pfam" id="PF10290"/>
    </source>
</evidence>
<feature type="domain" description="Cell wall protein YJL171C/Tos1 N-terminal" evidence="9">
    <location>
        <begin position="64"/>
        <end position="126"/>
    </location>
</feature>
<dbReference type="GO" id="GO:0009277">
    <property type="term" value="C:fungal-type cell wall"/>
    <property type="evidence" value="ECO:0007669"/>
    <property type="project" value="TreeGrafter"/>
</dbReference>
<evidence type="ECO:0000256" key="3">
    <source>
        <dbReference type="ARBA" id="ARBA00012780"/>
    </source>
</evidence>
<keyword evidence="6" id="KW-0326">Glycosidase</keyword>
<comment type="catalytic activity">
    <reaction evidence="1">
        <text>Hydrolysis of (1-&gt;3)-beta-D-glucosidic linkages in (1-&gt;3)-beta-D-glucans.</text>
        <dbReference type="EC" id="3.2.1.39"/>
    </reaction>
</comment>
<organism evidence="10 11">
    <name type="scientific">Didymella exigua CBS 183.55</name>
    <dbReference type="NCBI Taxonomy" id="1150837"/>
    <lineage>
        <taxon>Eukaryota</taxon>
        <taxon>Fungi</taxon>
        <taxon>Dikarya</taxon>
        <taxon>Ascomycota</taxon>
        <taxon>Pezizomycotina</taxon>
        <taxon>Dothideomycetes</taxon>
        <taxon>Pleosporomycetidae</taxon>
        <taxon>Pleosporales</taxon>
        <taxon>Pleosporineae</taxon>
        <taxon>Didymellaceae</taxon>
        <taxon>Didymella</taxon>
    </lineage>
</organism>
<evidence type="ECO:0000256" key="4">
    <source>
        <dbReference type="ARBA" id="ARBA00022729"/>
    </source>
</evidence>
<evidence type="ECO:0000256" key="6">
    <source>
        <dbReference type="ARBA" id="ARBA00023295"/>
    </source>
</evidence>
<evidence type="ECO:0000259" key="8">
    <source>
        <dbReference type="Pfam" id="PF10287"/>
    </source>
</evidence>
<dbReference type="OrthoDB" id="118256at2759"/>
<keyword evidence="11" id="KW-1185">Reference proteome</keyword>
<dbReference type="RefSeq" id="XP_033452271.1">
    <property type="nucleotide sequence ID" value="XM_033590245.1"/>
</dbReference>
<evidence type="ECO:0000256" key="2">
    <source>
        <dbReference type="ARBA" id="ARBA00006055"/>
    </source>
</evidence>
<evidence type="ECO:0000256" key="5">
    <source>
        <dbReference type="ARBA" id="ARBA00022801"/>
    </source>
</evidence>
<reference evidence="10" key="1">
    <citation type="journal article" date="2020" name="Stud. Mycol.">
        <title>101 Dothideomycetes genomes: a test case for predicting lifestyles and emergence of pathogens.</title>
        <authorList>
            <person name="Haridas S."/>
            <person name="Albert R."/>
            <person name="Binder M."/>
            <person name="Bloem J."/>
            <person name="Labutti K."/>
            <person name="Salamov A."/>
            <person name="Andreopoulos B."/>
            <person name="Baker S."/>
            <person name="Barry K."/>
            <person name="Bills G."/>
            <person name="Bluhm B."/>
            <person name="Cannon C."/>
            <person name="Castanera R."/>
            <person name="Culley D."/>
            <person name="Daum C."/>
            <person name="Ezra D."/>
            <person name="Gonzalez J."/>
            <person name="Henrissat B."/>
            <person name="Kuo A."/>
            <person name="Liang C."/>
            <person name="Lipzen A."/>
            <person name="Lutzoni F."/>
            <person name="Magnuson J."/>
            <person name="Mondo S."/>
            <person name="Nolan M."/>
            <person name="Ohm R."/>
            <person name="Pangilinan J."/>
            <person name="Park H.-J."/>
            <person name="Ramirez L."/>
            <person name="Alfaro M."/>
            <person name="Sun H."/>
            <person name="Tritt A."/>
            <person name="Yoshinaga Y."/>
            <person name="Zwiers L.-H."/>
            <person name="Turgeon B."/>
            <person name="Goodwin S."/>
            <person name="Spatafora J."/>
            <person name="Crous P."/>
            <person name="Grigoriev I."/>
        </authorList>
    </citation>
    <scope>NUCLEOTIDE SEQUENCE</scope>
    <source>
        <strain evidence="10">CBS 183.55</strain>
    </source>
</reference>
<dbReference type="InterPro" id="IPR018805">
    <property type="entry name" value="YJL171C/Tos1_C"/>
</dbReference>
<dbReference type="GO" id="GO:0071555">
    <property type="term" value="P:cell wall organization"/>
    <property type="evidence" value="ECO:0007669"/>
    <property type="project" value="UniProtKB-KW"/>
</dbReference>
<dbReference type="Proteomes" id="UP000800082">
    <property type="component" value="Unassembled WGS sequence"/>
</dbReference>
<evidence type="ECO:0000313" key="10">
    <source>
        <dbReference type="EMBL" id="KAF1932023.1"/>
    </source>
</evidence>
<dbReference type="Pfam" id="PF10290">
    <property type="entry name" value="YJL171C_Tos1_N"/>
    <property type="match status" value="1"/>
</dbReference>
<comment type="similarity">
    <text evidence="2">Belongs to the PGA52 family.</text>
</comment>
<keyword evidence="5" id="KW-0378">Hydrolase</keyword>
<protein>
    <recommendedName>
        <fullName evidence="3">glucan endo-1,3-beta-D-glucosidase</fullName>
        <ecNumber evidence="3">3.2.1.39</ecNumber>
    </recommendedName>
</protein>
<feature type="domain" description="Cell wall protein YJL171C/Tos1 C-terminal" evidence="8">
    <location>
        <begin position="283"/>
        <end position="513"/>
    </location>
</feature>
<sequence length="531" mass="58983">MLFTCATLTLSTQQNAIFAYSPPYRITQGVHFTNVSNMKHVLYLAATVPFAYSRTAGQLCAVLAITYNNISQPGAYNRTTYVDSGTGLCGHETVRYPSTGSLTPLFGEVSMHLRGPMNISQLAVYQLPSEAFKMRKRSTVPFYNRRRVLKQRDRHYDNMNETQPLNKRTWTTTINCSSVTTTTSTVTVTSCASTLSSASTTLPNTTYVGPPLPCLPTPDMTPTITDTQNTSIVNLSSSNYAYQRPPIVTQNLERHPNFALKSSPTQFPSSRTGDAEVHKRAAAWDRVAYYTSAAPAEATGFSFLANLGDPRQSGTFDYAFGNSLSFVTPAGNKVSPGSEPFDGTLDTSEYEIAVFSDRECDINCPYWRPNATSHYAWSGSSKAFFIEFQMDHYQNRGSDYGLISDAPAWWFLNAAIPRVLQYGNDRNNIPCSCWSTGCGEFDAFEILGNGEERAKSTMHRQGNLEGGDSNYFKRPVGRTLKFAVIWHFPHITARVLDDDFEFTEALTEDQIDALVAYDPDSWVHSLFPIGD</sequence>
<dbReference type="PANTHER" id="PTHR31737:SF2">
    <property type="entry name" value="PROTEIN TOS1"/>
    <property type="match status" value="1"/>
</dbReference>
<evidence type="ECO:0000256" key="7">
    <source>
        <dbReference type="ARBA" id="ARBA00023316"/>
    </source>
</evidence>
<dbReference type="EC" id="3.2.1.39" evidence="3"/>
<gene>
    <name evidence="10" type="ORF">M421DRAFT_402792</name>
</gene>
<dbReference type="AlphaFoldDB" id="A0A6A5RWS2"/>
<dbReference type="GO" id="GO:0042973">
    <property type="term" value="F:glucan endo-1,3-beta-D-glucosidase activity"/>
    <property type="evidence" value="ECO:0007669"/>
    <property type="project" value="UniProtKB-EC"/>
</dbReference>
<dbReference type="GeneID" id="54347906"/>
<accession>A0A6A5RWS2</accession>
<keyword evidence="7" id="KW-0961">Cell wall biogenesis/degradation</keyword>
<evidence type="ECO:0000313" key="11">
    <source>
        <dbReference type="Proteomes" id="UP000800082"/>
    </source>
</evidence>
<dbReference type="Pfam" id="PF10287">
    <property type="entry name" value="YJL171C_Tos1_C"/>
    <property type="match status" value="1"/>
</dbReference>
<dbReference type="EMBL" id="ML978959">
    <property type="protein sequence ID" value="KAF1932023.1"/>
    <property type="molecule type" value="Genomic_DNA"/>
</dbReference>
<evidence type="ECO:0000256" key="1">
    <source>
        <dbReference type="ARBA" id="ARBA00000382"/>
    </source>
</evidence>
<name>A0A6A5RWS2_9PLEO</name>
<keyword evidence="4" id="KW-0732">Signal</keyword>
<dbReference type="PANTHER" id="PTHR31737">
    <property type="entry name" value="PROTEIN TOS1"/>
    <property type="match status" value="1"/>
</dbReference>
<proteinExistence type="inferred from homology"/>